<sequence length="122" mass="12695">MFERVSKFAGRKAVLATTAVLALTTMAPTASYAGGRHWHGGGGGAAAAAAFAAIGTGLAIAASRNAYAYDYGPGYGYYGGPVYYSAPAYGPYYGPGPNYQYQRYGGTAPSEFCGQGYYQNCY</sequence>
<feature type="transmembrane region" description="Helical" evidence="1">
    <location>
        <begin position="43"/>
        <end position="62"/>
    </location>
</feature>
<keyword evidence="3" id="KW-1185">Reference proteome</keyword>
<comment type="caution">
    <text evidence="2">The sequence shown here is derived from an EMBL/GenBank/DDBJ whole genome shotgun (WGS) entry which is preliminary data.</text>
</comment>
<evidence type="ECO:0000313" key="3">
    <source>
        <dbReference type="Proteomes" id="UP001194539"/>
    </source>
</evidence>
<dbReference type="EMBL" id="JACEGD010000012">
    <property type="protein sequence ID" value="MBH5387604.1"/>
    <property type="molecule type" value="Genomic_DNA"/>
</dbReference>
<protein>
    <recommendedName>
        <fullName evidence="4">Sulfur globule protein</fullName>
    </recommendedName>
</protein>
<proteinExistence type="predicted"/>
<accession>A0ABS0P2V6</accession>
<keyword evidence="1" id="KW-0472">Membrane</keyword>
<dbReference type="Proteomes" id="UP001194539">
    <property type="component" value="Unassembled WGS sequence"/>
</dbReference>
<dbReference type="RefSeq" id="WP_197966593.1">
    <property type="nucleotide sequence ID" value="NZ_JACEGD010000012.1"/>
</dbReference>
<evidence type="ECO:0000256" key="1">
    <source>
        <dbReference type="SAM" id="Phobius"/>
    </source>
</evidence>
<name>A0ABS0P2V6_9BRAD</name>
<reference evidence="2 3" key="1">
    <citation type="submission" date="2020-07" db="EMBL/GenBank/DDBJ databases">
        <title>Bradyrhizobium diversity isolated from nodules of indigenous legumes of Western Australia.</title>
        <authorList>
            <person name="Klepa M.S."/>
        </authorList>
    </citation>
    <scope>NUCLEOTIDE SEQUENCE [LARGE SCALE GENOMIC DNA]</scope>
    <source>
        <strain evidence="2 3">CNPSo 4019</strain>
    </source>
</reference>
<evidence type="ECO:0000313" key="2">
    <source>
        <dbReference type="EMBL" id="MBH5387604.1"/>
    </source>
</evidence>
<gene>
    <name evidence="2" type="ORF">H1B27_15165</name>
</gene>
<evidence type="ECO:0008006" key="4">
    <source>
        <dbReference type="Google" id="ProtNLM"/>
    </source>
</evidence>
<organism evidence="2 3">
    <name type="scientific">Bradyrhizobium diversitatis</name>
    <dbReference type="NCBI Taxonomy" id="2755406"/>
    <lineage>
        <taxon>Bacteria</taxon>
        <taxon>Pseudomonadati</taxon>
        <taxon>Pseudomonadota</taxon>
        <taxon>Alphaproteobacteria</taxon>
        <taxon>Hyphomicrobiales</taxon>
        <taxon>Nitrobacteraceae</taxon>
        <taxon>Bradyrhizobium</taxon>
    </lineage>
</organism>
<keyword evidence="1" id="KW-0812">Transmembrane</keyword>
<keyword evidence="1" id="KW-1133">Transmembrane helix</keyword>